<keyword evidence="1 4" id="KW-0808">Transferase</keyword>
<dbReference type="GO" id="GO:0016779">
    <property type="term" value="F:nucleotidyltransferase activity"/>
    <property type="evidence" value="ECO:0007669"/>
    <property type="project" value="UniProtKB-KW"/>
</dbReference>
<protein>
    <submittedName>
        <fullName evidence="4">Cholinephosphate cytidylyltransferase</fullName>
    </submittedName>
</protein>
<accession>U2GUD0</accession>
<dbReference type="RefSeq" id="WP_021092950.1">
    <property type="nucleotide sequence ID" value="NZ_ANNJ01000010.1"/>
</dbReference>
<evidence type="ECO:0000313" key="5">
    <source>
        <dbReference type="Proteomes" id="UP000016625"/>
    </source>
</evidence>
<dbReference type="InterPro" id="IPR050065">
    <property type="entry name" value="GlmU-like"/>
</dbReference>
<dbReference type="InterPro" id="IPR025877">
    <property type="entry name" value="MobA-like_NTP_Trfase"/>
</dbReference>
<dbReference type="Proteomes" id="UP000016625">
    <property type="component" value="Unassembled WGS sequence"/>
</dbReference>
<reference evidence="4 5" key="1">
    <citation type="journal article" date="2013" name="BMC Genomics">
        <title>Comparative genomics of Campylobacter concisus isolates reveals genetic diversity and provides insights into disease association.</title>
        <authorList>
            <person name="Deshpande N.P."/>
            <person name="Kaakoush N.O."/>
            <person name="Wilkins M.R."/>
            <person name="Mitchell H.M."/>
        </authorList>
    </citation>
    <scope>NUCLEOTIDE SEQUENCE [LARGE SCALE GENOMIC DNA]</scope>
    <source>
        <strain evidence="4 5">UNSW2</strain>
    </source>
</reference>
<dbReference type="SUPFAM" id="SSF53448">
    <property type="entry name" value="Nucleotide-diphospho-sugar transferases"/>
    <property type="match status" value="1"/>
</dbReference>
<evidence type="ECO:0000256" key="1">
    <source>
        <dbReference type="ARBA" id="ARBA00022679"/>
    </source>
</evidence>
<feature type="domain" description="MobA-like NTP transferase" evidence="3">
    <location>
        <begin position="3"/>
        <end position="107"/>
    </location>
</feature>
<dbReference type="InterPro" id="IPR029044">
    <property type="entry name" value="Nucleotide-diphossugar_trans"/>
</dbReference>
<dbReference type="PANTHER" id="PTHR43584:SF5">
    <property type="entry name" value="PROTEIN LICC"/>
    <property type="match status" value="1"/>
</dbReference>
<dbReference type="CDD" id="cd02523">
    <property type="entry name" value="PC_cytidylyltransferase"/>
    <property type="match status" value="1"/>
</dbReference>
<evidence type="ECO:0000259" key="3">
    <source>
        <dbReference type="Pfam" id="PF12804"/>
    </source>
</evidence>
<dbReference type="AlphaFoldDB" id="U2GUD0"/>
<organism evidence="4 5">
    <name type="scientific">Campylobacter concisus UNSW2</name>
    <dbReference type="NCBI Taxonomy" id="1242965"/>
    <lineage>
        <taxon>Bacteria</taxon>
        <taxon>Pseudomonadati</taxon>
        <taxon>Campylobacterota</taxon>
        <taxon>Epsilonproteobacteria</taxon>
        <taxon>Campylobacterales</taxon>
        <taxon>Campylobacteraceae</taxon>
        <taxon>Campylobacter</taxon>
    </lineage>
</organism>
<sequence length="229" mass="26425">MNAIILAAGLGSRLKELTKNKHKALFEIEGVPNIERTINFLHEINIKEIYIITGYLSEQFEYLKDKFNVELIKNNNYDKLNNLSSFSLALPYFADSFIIDADVVLLKNVLHIPTTSTYFTTIRKKTDKKEWVIKKHNNRVIGVEICNKVESSLLGISFFVKKDAEIIKKHIESLGEESFLDPKKYYDNAILDTLYNINMGFIDIDNNLVAEIDDIDDLIELNFKIKTLK</sequence>
<dbReference type="Pfam" id="PF12804">
    <property type="entry name" value="NTP_transf_3"/>
    <property type="match status" value="1"/>
</dbReference>
<name>U2GUD0_9BACT</name>
<evidence type="ECO:0000256" key="2">
    <source>
        <dbReference type="ARBA" id="ARBA00022695"/>
    </source>
</evidence>
<dbReference type="EMBL" id="ANNJ01000010">
    <property type="protein sequence ID" value="ERJ31674.1"/>
    <property type="molecule type" value="Genomic_DNA"/>
</dbReference>
<comment type="caution">
    <text evidence="4">The sequence shown here is derived from an EMBL/GenBank/DDBJ whole genome shotgun (WGS) entry which is preliminary data.</text>
</comment>
<dbReference type="PATRIC" id="fig|1242965.3.peg.1206"/>
<keyword evidence="2 4" id="KW-0548">Nucleotidyltransferase</keyword>
<dbReference type="Gene3D" id="3.90.550.10">
    <property type="entry name" value="Spore Coat Polysaccharide Biosynthesis Protein SpsA, Chain A"/>
    <property type="match status" value="1"/>
</dbReference>
<gene>
    <name evidence="4" type="ORF">UNSW2_1529</name>
</gene>
<proteinExistence type="predicted"/>
<evidence type="ECO:0000313" key="4">
    <source>
        <dbReference type="EMBL" id="ERJ31674.1"/>
    </source>
</evidence>
<dbReference type="PANTHER" id="PTHR43584">
    <property type="entry name" value="NUCLEOTIDYL TRANSFERASE"/>
    <property type="match status" value="1"/>
</dbReference>